<feature type="non-terminal residue" evidence="3">
    <location>
        <position position="1"/>
    </location>
</feature>
<dbReference type="Pfam" id="PF00089">
    <property type="entry name" value="Trypsin"/>
    <property type="match status" value="1"/>
</dbReference>
<dbReference type="EMBL" id="KV933355">
    <property type="protein sequence ID" value="PIO30181.1"/>
    <property type="molecule type" value="Genomic_DNA"/>
</dbReference>
<keyword evidence="4" id="KW-1185">Reference proteome</keyword>
<evidence type="ECO:0000259" key="2">
    <source>
        <dbReference type="Pfam" id="PF00089"/>
    </source>
</evidence>
<dbReference type="Proteomes" id="UP000228934">
    <property type="component" value="Unassembled WGS sequence"/>
</dbReference>
<dbReference type="GO" id="GO:0004252">
    <property type="term" value="F:serine-type endopeptidase activity"/>
    <property type="evidence" value="ECO:0007669"/>
    <property type="project" value="InterPro"/>
</dbReference>
<dbReference type="InterPro" id="IPR009003">
    <property type="entry name" value="Peptidase_S1_PA"/>
</dbReference>
<sequence>LLPGDVIKNGVLQEVMVPLIDRNTCQVMYSNGQVTEKIQYDQICAGYMDGGKDSCQGQIRADSMPEFGPETKPKMQSVFVQCAPQPPWRYVNRLHREPVTFSCYAN</sequence>
<dbReference type="PANTHER" id="PTHR24253:SF176">
    <property type="entry name" value="CORIN, ISOFORM B"/>
    <property type="match status" value="1"/>
</dbReference>
<evidence type="ECO:0000256" key="1">
    <source>
        <dbReference type="ARBA" id="ARBA00023157"/>
    </source>
</evidence>
<feature type="domain" description="Peptidase S1" evidence="2">
    <location>
        <begin position="9"/>
        <end position="57"/>
    </location>
</feature>
<dbReference type="PANTHER" id="PTHR24253">
    <property type="entry name" value="TRANSMEMBRANE PROTEASE SERINE"/>
    <property type="match status" value="1"/>
</dbReference>
<dbReference type="Gene3D" id="2.40.10.10">
    <property type="entry name" value="Trypsin-like serine proteases"/>
    <property type="match status" value="1"/>
</dbReference>
<evidence type="ECO:0000313" key="3">
    <source>
        <dbReference type="EMBL" id="PIO30181.1"/>
    </source>
</evidence>
<gene>
    <name evidence="3" type="ORF">AB205_0139370</name>
</gene>
<proteinExistence type="predicted"/>
<evidence type="ECO:0000313" key="4">
    <source>
        <dbReference type="Proteomes" id="UP000228934"/>
    </source>
</evidence>
<dbReference type="OrthoDB" id="93664at2759"/>
<dbReference type="InterPro" id="IPR001254">
    <property type="entry name" value="Trypsin_dom"/>
</dbReference>
<keyword evidence="1" id="KW-1015">Disulfide bond</keyword>
<organism evidence="3 4">
    <name type="scientific">Aquarana catesbeiana</name>
    <name type="common">American bullfrog</name>
    <name type="synonym">Rana catesbeiana</name>
    <dbReference type="NCBI Taxonomy" id="8400"/>
    <lineage>
        <taxon>Eukaryota</taxon>
        <taxon>Metazoa</taxon>
        <taxon>Chordata</taxon>
        <taxon>Craniata</taxon>
        <taxon>Vertebrata</taxon>
        <taxon>Euteleostomi</taxon>
        <taxon>Amphibia</taxon>
        <taxon>Batrachia</taxon>
        <taxon>Anura</taxon>
        <taxon>Neobatrachia</taxon>
        <taxon>Ranoidea</taxon>
        <taxon>Ranidae</taxon>
        <taxon>Aquarana</taxon>
    </lineage>
</organism>
<name>A0A2G9RSH2_AQUCT</name>
<dbReference type="GO" id="GO:0006508">
    <property type="term" value="P:proteolysis"/>
    <property type="evidence" value="ECO:0007669"/>
    <property type="project" value="InterPro"/>
</dbReference>
<accession>A0A2G9RSH2</accession>
<dbReference type="AlphaFoldDB" id="A0A2G9RSH2"/>
<dbReference type="InterPro" id="IPR043504">
    <property type="entry name" value="Peptidase_S1_PA_chymotrypsin"/>
</dbReference>
<protein>
    <recommendedName>
        <fullName evidence="2">Peptidase S1 domain-containing protein</fullName>
    </recommendedName>
</protein>
<reference evidence="4" key="1">
    <citation type="journal article" date="2017" name="Nat. Commun.">
        <title>The North American bullfrog draft genome provides insight into hormonal regulation of long noncoding RNA.</title>
        <authorList>
            <person name="Hammond S.A."/>
            <person name="Warren R.L."/>
            <person name="Vandervalk B.P."/>
            <person name="Kucuk E."/>
            <person name="Khan H."/>
            <person name="Gibb E.A."/>
            <person name="Pandoh P."/>
            <person name="Kirk H."/>
            <person name="Zhao Y."/>
            <person name="Jones M."/>
            <person name="Mungall A.J."/>
            <person name="Coope R."/>
            <person name="Pleasance S."/>
            <person name="Moore R.A."/>
            <person name="Holt R.A."/>
            <person name="Round J.M."/>
            <person name="Ohora S."/>
            <person name="Walle B.V."/>
            <person name="Veldhoen N."/>
            <person name="Helbing C.C."/>
            <person name="Birol I."/>
        </authorList>
    </citation>
    <scope>NUCLEOTIDE SEQUENCE [LARGE SCALE GENOMIC DNA]</scope>
</reference>
<dbReference type="SUPFAM" id="SSF50494">
    <property type="entry name" value="Trypsin-like serine proteases"/>
    <property type="match status" value="1"/>
</dbReference>